<sequence>VTVTTKPTSTTSINTLLTTTGIVITTTLPATTTATTSTTGVTTVASTSAGPTVSGSTTESTVAVMYPKDMEDVCQQTVGIMSAVAMLFMMPIQALAMYAAFTKYATMFNPVNIKAKTRHQLRMKRILQR</sequence>
<keyword evidence="1" id="KW-0472">Membrane</keyword>
<feature type="non-terminal residue" evidence="2">
    <location>
        <position position="129"/>
    </location>
</feature>
<dbReference type="OrthoDB" id="10060422at2759"/>
<reference evidence="2" key="1">
    <citation type="submission" date="2021-02" db="EMBL/GenBank/DDBJ databases">
        <authorList>
            <person name="Nowell W R."/>
        </authorList>
    </citation>
    <scope>NUCLEOTIDE SEQUENCE</scope>
</reference>
<proteinExistence type="predicted"/>
<gene>
    <name evidence="2" type="ORF">EDS130_LOCUS41743</name>
</gene>
<organism evidence="2 3">
    <name type="scientific">Adineta ricciae</name>
    <name type="common">Rotifer</name>
    <dbReference type="NCBI Taxonomy" id="249248"/>
    <lineage>
        <taxon>Eukaryota</taxon>
        <taxon>Metazoa</taxon>
        <taxon>Spiralia</taxon>
        <taxon>Gnathifera</taxon>
        <taxon>Rotifera</taxon>
        <taxon>Eurotatoria</taxon>
        <taxon>Bdelloidea</taxon>
        <taxon>Adinetida</taxon>
        <taxon>Adinetidae</taxon>
        <taxon>Adineta</taxon>
    </lineage>
</organism>
<dbReference type="EMBL" id="CAJNOJ010000566">
    <property type="protein sequence ID" value="CAF1486349.1"/>
    <property type="molecule type" value="Genomic_DNA"/>
</dbReference>
<keyword evidence="1" id="KW-0812">Transmembrane</keyword>
<feature type="transmembrane region" description="Helical" evidence="1">
    <location>
        <begin position="78"/>
        <end position="101"/>
    </location>
</feature>
<evidence type="ECO:0000313" key="3">
    <source>
        <dbReference type="Proteomes" id="UP000663852"/>
    </source>
</evidence>
<comment type="caution">
    <text evidence="2">The sequence shown here is derived from an EMBL/GenBank/DDBJ whole genome shotgun (WGS) entry which is preliminary data.</text>
</comment>
<dbReference type="AlphaFoldDB" id="A0A815S2Y1"/>
<evidence type="ECO:0000256" key="1">
    <source>
        <dbReference type="SAM" id="Phobius"/>
    </source>
</evidence>
<dbReference type="Proteomes" id="UP000663852">
    <property type="component" value="Unassembled WGS sequence"/>
</dbReference>
<accession>A0A815S2Y1</accession>
<evidence type="ECO:0000313" key="2">
    <source>
        <dbReference type="EMBL" id="CAF1486349.1"/>
    </source>
</evidence>
<name>A0A815S2Y1_ADIRI</name>
<keyword evidence="1" id="KW-1133">Transmembrane helix</keyword>
<protein>
    <submittedName>
        <fullName evidence="2">Uncharacterized protein</fullName>
    </submittedName>
</protein>